<dbReference type="EMBL" id="SEUJ01000041">
    <property type="protein sequence ID" value="KAA1165835.1"/>
    <property type="molecule type" value="Genomic_DNA"/>
</dbReference>
<protein>
    <recommendedName>
        <fullName evidence="13">General secretion pathway protein F</fullName>
    </recommendedName>
</protein>
<evidence type="ECO:0000256" key="8">
    <source>
        <dbReference type="ARBA" id="ARBA00022723"/>
    </source>
</evidence>
<evidence type="ECO:0000256" key="9">
    <source>
        <dbReference type="ARBA" id="ARBA00022837"/>
    </source>
</evidence>
<dbReference type="Pfam" id="PF00482">
    <property type="entry name" value="T2SSF"/>
    <property type="match status" value="2"/>
</dbReference>
<comment type="function">
    <text evidence="1">Component of the type II secretion system inner membrane complex required for the energy-dependent secretion of extracellular factors such as proteases and toxins from the periplasm.</text>
</comment>
<dbReference type="PANTHER" id="PTHR30012">
    <property type="entry name" value="GENERAL SECRETION PATHWAY PROTEIN"/>
    <property type="match status" value="1"/>
</dbReference>
<dbReference type="InterPro" id="IPR042094">
    <property type="entry name" value="T2SS_GspF_sf"/>
</dbReference>
<dbReference type="InterPro" id="IPR001992">
    <property type="entry name" value="T2SS_GspF/T4SS_PilC_CS"/>
</dbReference>
<dbReference type="PRINTS" id="PR00812">
    <property type="entry name" value="BCTERIALGSPF"/>
</dbReference>
<dbReference type="FunFam" id="1.20.81.30:FF:000001">
    <property type="entry name" value="Type II secretion system protein F"/>
    <property type="match status" value="2"/>
</dbReference>
<dbReference type="GO" id="GO:0015627">
    <property type="term" value="C:type II protein secretion system complex"/>
    <property type="evidence" value="ECO:0007669"/>
    <property type="project" value="InterPro"/>
</dbReference>
<dbReference type="PROSITE" id="PS00874">
    <property type="entry name" value="T2SP_F"/>
    <property type="match status" value="1"/>
</dbReference>
<dbReference type="RefSeq" id="WP_008137591.1">
    <property type="nucleotide sequence ID" value="NZ_JBBMQV010000052.1"/>
</dbReference>
<evidence type="ECO:0000313" key="20">
    <source>
        <dbReference type="Proteomes" id="UP000027154"/>
    </source>
</evidence>
<feature type="domain" description="Type II secretion system protein GspF" evidence="16">
    <location>
        <begin position="279"/>
        <end position="401"/>
    </location>
</feature>
<feature type="transmembrane region" description="Helical" evidence="15">
    <location>
        <begin position="229"/>
        <end position="248"/>
    </location>
</feature>
<evidence type="ECO:0000256" key="7">
    <source>
        <dbReference type="ARBA" id="ARBA00022692"/>
    </source>
</evidence>
<evidence type="ECO:0000256" key="1">
    <source>
        <dbReference type="ARBA" id="ARBA00002684"/>
    </source>
</evidence>
<evidence type="ECO:0000256" key="11">
    <source>
        <dbReference type="ARBA" id="ARBA00022989"/>
    </source>
</evidence>
<comment type="caution">
    <text evidence="19">The sequence shown here is derived from an EMBL/GenBank/DDBJ whole genome shotgun (WGS) entry which is preliminary data.</text>
</comment>
<comment type="similarity">
    <text evidence="3 14">Belongs to the GSP F family.</text>
</comment>
<reference evidence="19 20" key="1">
    <citation type="submission" date="2014-04" db="EMBL/GenBank/DDBJ databases">
        <title>Pseudoalteromonas galatheae sp. nov., isolated from a deep-sea polychaete near Canal Concepcion, Chile.</title>
        <authorList>
            <person name="Machado H.R."/>
            <person name="Gram L."/>
            <person name="Vynne N.G."/>
        </authorList>
    </citation>
    <scope>NUCLEOTIDE SEQUENCE [LARGE SCALE GENOMIC DNA]</scope>
    <source>
        <strain evidence="19 20">KMM216</strain>
    </source>
</reference>
<sequence length="411" mass="45485">MAAFEYRALDGRGKEKKGILEADTARQIRQVLREQKLTPLEVVPAAQSDKQVKGEKAPLFGSFFKPTISTSDLALITRQLATLIQSALPVEGAVMAVAEQCERPRLKRMLMSVRSKVVEGYTLADGMSEFPHVFDDLYRAMVAAGEKSGHLDQVLNRLADYTEQRQHMRSQITQAMVYPIILVVFAIGIVSVLLGTVVPKILKTFEKTKQVLPWTTEWVMAGSHFVQNYWFISLIAITGIAIGIKHALKQPKIRFWWDDRVLHMPGIGKVARGVNTARFARTLSILSSSSVPLLEGMRISGGVLVNEKIKKAVADASDRVSEGASLRAALQQTKLFPPMMLHMIASGEKSGELEQMLERAANNQDREFESMVNVSLKLLEPAMIASMAVIVLFIVMAILQPIMAMNKAVGL</sequence>
<evidence type="ECO:0000256" key="2">
    <source>
        <dbReference type="ARBA" id="ARBA00004429"/>
    </source>
</evidence>
<keyword evidence="11 15" id="KW-1133">Transmembrane helix</keyword>
<comment type="subcellular location">
    <subcellularLocation>
        <location evidence="2 14">Cell inner membrane</location>
        <topology evidence="2 14">Multi-pass membrane protein</topology>
    </subcellularLocation>
</comment>
<dbReference type="NCBIfam" id="TIGR02120">
    <property type="entry name" value="GspF"/>
    <property type="match status" value="1"/>
</dbReference>
<dbReference type="Gene3D" id="1.20.81.30">
    <property type="entry name" value="Type II secretion system (T2SS), domain F"/>
    <property type="match status" value="2"/>
</dbReference>
<keyword evidence="6" id="KW-0997">Cell inner membrane</keyword>
<reference evidence="21 22" key="2">
    <citation type="submission" date="2019-01" db="EMBL/GenBank/DDBJ databases">
        <title>Genome sequences of marine Pseudoalteromonas species.</title>
        <authorList>
            <person name="Boraston A.B."/>
            <person name="Hehemann J.-H."/>
            <person name="Vickers C.J."/>
            <person name="Salama-Alber O."/>
            <person name="Abe K."/>
            <person name="Hettle A.J."/>
        </authorList>
    </citation>
    <scope>NUCLEOTIDE SEQUENCE [LARGE SCALE GENOMIC DNA]</scope>
    <source>
        <strain evidence="17 22">PS42</strain>
        <strain evidence="18 21">PS47</strain>
    </source>
</reference>
<dbReference type="InterPro" id="IPR011850">
    <property type="entry name" value="T2SS_GspF"/>
</dbReference>
<proteinExistence type="inferred from homology"/>
<keyword evidence="10" id="KW-0653">Protein transport</keyword>
<evidence type="ECO:0000313" key="21">
    <source>
        <dbReference type="Proteomes" id="UP000322915"/>
    </source>
</evidence>
<dbReference type="GO" id="GO:0046872">
    <property type="term" value="F:metal ion binding"/>
    <property type="evidence" value="ECO:0007669"/>
    <property type="project" value="UniProtKB-KW"/>
</dbReference>
<dbReference type="AlphaFoldDB" id="A0A063KJH1"/>
<evidence type="ECO:0000259" key="16">
    <source>
        <dbReference type="Pfam" id="PF00482"/>
    </source>
</evidence>
<gene>
    <name evidence="17" type="primary">gspF</name>
    <name evidence="19" type="ORF">DC53_15900</name>
    <name evidence="17" type="ORF">EU508_00770</name>
    <name evidence="18" type="ORF">EU509_00790</name>
</gene>
<dbReference type="EMBL" id="SEUK01000032">
    <property type="protein sequence ID" value="KAA1165408.1"/>
    <property type="molecule type" value="Genomic_DNA"/>
</dbReference>
<evidence type="ECO:0000313" key="17">
    <source>
        <dbReference type="EMBL" id="KAA1165408.1"/>
    </source>
</evidence>
<feature type="domain" description="Type II secretion system protein GspF" evidence="16">
    <location>
        <begin position="77"/>
        <end position="199"/>
    </location>
</feature>
<dbReference type="EMBL" id="JJNZ01000060">
    <property type="protein sequence ID" value="KDC49609.1"/>
    <property type="molecule type" value="Genomic_DNA"/>
</dbReference>
<dbReference type="InterPro" id="IPR018076">
    <property type="entry name" value="T2SS_GspF_dom"/>
</dbReference>
<accession>A0A063KJH1</accession>
<keyword evidence="21" id="KW-1185">Reference proteome</keyword>
<keyword evidence="9" id="KW-0106">Calcium</keyword>
<evidence type="ECO:0000313" key="18">
    <source>
        <dbReference type="EMBL" id="KAA1165835.1"/>
    </source>
</evidence>
<keyword evidence="12 15" id="KW-0472">Membrane</keyword>
<evidence type="ECO:0000256" key="13">
    <source>
        <dbReference type="ARBA" id="ARBA00030750"/>
    </source>
</evidence>
<evidence type="ECO:0000256" key="5">
    <source>
        <dbReference type="ARBA" id="ARBA00022475"/>
    </source>
</evidence>
<evidence type="ECO:0000256" key="14">
    <source>
        <dbReference type="RuleBase" id="RU003923"/>
    </source>
</evidence>
<dbReference type="Proteomes" id="UP000324162">
    <property type="component" value="Unassembled WGS sequence"/>
</dbReference>
<feature type="transmembrane region" description="Helical" evidence="15">
    <location>
        <begin position="175"/>
        <end position="198"/>
    </location>
</feature>
<name>A0A063KJH1_9GAMM</name>
<evidence type="ECO:0000256" key="3">
    <source>
        <dbReference type="ARBA" id="ARBA00005745"/>
    </source>
</evidence>
<dbReference type="InterPro" id="IPR003004">
    <property type="entry name" value="GspF/PilC"/>
</dbReference>
<keyword evidence="7 14" id="KW-0812">Transmembrane</keyword>
<dbReference type="Proteomes" id="UP000322915">
    <property type="component" value="Unassembled WGS sequence"/>
</dbReference>
<evidence type="ECO:0000256" key="4">
    <source>
        <dbReference type="ARBA" id="ARBA00022448"/>
    </source>
</evidence>
<dbReference type="Proteomes" id="UP000027154">
    <property type="component" value="Unassembled WGS sequence"/>
</dbReference>
<dbReference type="PANTHER" id="PTHR30012:SF0">
    <property type="entry name" value="TYPE II SECRETION SYSTEM PROTEIN F-RELATED"/>
    <property type="match status" value="1"/>
</dbReference>
<organism evidence="19 20">
    <name type="scientific">Pseudoalteromonas fuliginea</name>
    <dbReference type="NCBI Taxonomy" id="1872678"/>
    <lineage>
        <taxon>Bacteria</taxon>
        <taxon>Pseudomonadati</taxon>
        <taxon>Pseudomonadota</taxon>
        <taxon>Gammaproteobacteria</taxon>
        <taxon>Alteromonadales</taxon>
        <taxon>Pseudoalteromonadaceae</taxon>
        <taxon>Pseudoalteromonas</taxon>
    </lineage>
</organism>
<evidence type="ECO:0000256" key="15">
    <source>
        <dbReference type="SAM" id="Phobius"/>
    </source>
</evidence>
<evidence type="ECO:0000256" key="10">
    <source>
        <dbReference type="ARBA" id="ARBA00022927"/>
    </source>
</evidence>
<keyword evidence="5" id="KW-1003">Cell membrane</keyword>
<evidence type="ECO:0000256" key="6">
    <source>
        <dbReference type="ARBA" id="ARBA00022519"/>
    </source>
</evidence>
<evidence type="ECO:0000313" key="22">
    <source>
        <dbReference type="Proteomes" id="UP000324162"/>
    </source>
</evidence>
<evidence type="ECO:0000313" key="19">
    <source>
        <dbReference type="EMBL" id="KDC49609.1"/>
    </source>
</evidence>
<dbReference type="GO" id="GO:0015628">
    <property type="term" value="P:protein secretion by the type II secretion system"/>
    <property type="evidence" value="ECO:0007669"/>
    <property type="project" value="InterPro"/>
</dbReference>
<dbReference type="OrthoDB" id="9805682at2"/>
<keyword evidence="8" id="KW-0479">Metal-binding</keyword>
<feature type="transmembrane region" description="Helical" evidence="15">
    <location>
        <begin position="382"/>
        <end position="403"/>
    </location>
</feature>
<evidence type="ECO:0000256" key="12">
    <source>
        <dbReference type="ARBA" id="ARBA00023136"/>
    </source>
</evidence>
<keyword evidence="4 14" id="KW-0813">Transport</keyword>
<dbReference type="GO" id="GO:0005886">
    <property type="term" value="C:plasma membrane"/>
    <property type="evidence" value="ECO:0007669"/>
    <property type="project" value="UniProtKB-SubCell"/>
</dbReference>